<dbReference type="SUPFAM" id="SSF158472">
    <property type="entry name" value="HAMP domain-like"/>
    <property type="match status" value="1"/>
</dbReference>
<keyword evidence="15" id="KW-1185">Reference proteome</keyword>
<dbReference type="GO" id="GO:0000155">
    <property type="term" value="F:phosphorelay sensor kinase activity"/>
    <property type="evidence" value="ECO:0007669"/>
    <property type="project" value="InterPro"/>
</dbReference>
<evidence type="ECO:0000256" key="10">
    <source>
        <dbReference type="ARBA" id="ARBA00023136"/>
    </source>
</evidence>
<dbReference type="PROSITE" id="PS50885">
    <property type="entry name" value="HAMP"/>
    <property type="match status" value="1"/>
</dbReference>
<evidence type="ECO:0000256" key="1">
    <source>
        <dbReference type="ARBA" id="ARBA00000085"/>
    </source>
</evidence>
<evidence type="ECO:0000256" key="4">
    <source>
        <dbReference type="ARBA" id="ARBA00022553"/>
    </source>
</evidence>
<keyword evidence="7" id="KW-0418">Kinase</keyword>
<protein>
    <recommendedName>
        <fullName evidence="3">histidine kinase</fullName>
        <ecNumber evidence="3">2.7.13.3</ecNumber>
    </recommendedName>
</protein>
<feature type="domain" description="Histidine kinase" evidence="12">
    <location>
        <begin position="303"/>
        <end position="522"/>
    </location>
</feature>
<evidence type="ECO:0000313" key="14">
    <source>
        <dbReference type="EMBL" id="RIX31722.1"/>
    </source>
</evidence>
<keyword evidence="8 11" id="KW-1133">Transmembrane helix</keyword>
<dbReference type="PROSITE" id="PS50109">
    <property type="entry name" value="HIS_KIN"/>
    <property type="match status" value="1"/>
</dbReference>
<dbReference type="PANTHER" id="PTHR45436">
    <property type="entry name" value="SENSOR HISTIDINE KINASE YKOH"/>
    <property type="match status" value="1"/>
</dbReference>
<dbReference type="InterPro" id="IPR005467">
    <property type="entry name" value="His_kinase_dom"/>
</dbReference>
<dbReference type="CDD" id="cd06225">
    <property type="entry name" value="HAMP"/>
    <property type="match status" value="1"/>
</dbReference>
<dbReference type="SUPFAM" id="SSF55874">
    <property type="entry name" value="ATPase domain of HSP90 chaperone/DNA topoisomerase II/histidine kinase"/>
    <property type="match status" value="1"/>
</dbReference>
<dbReference type="InterPro" id="IPR036097">
    <property type="entry name" value="HisK_dim/P_sf"/>
</dbReference>
<evidence type="ECO:0000256" key="8">
    <source>
        <dbReference type="ARBA" id="ARBA00022989"/>
    </source>
</evidence>
<evidence type="ECO:0000259" key="13">
    <source>
        <dbReference type="PROSITE" id="PS50885"/>
    </source>
</evidence>
<dbReference type="Pfam" id="PF00672">
    <property type="entry name" value="HAMP"/>
    <property type="match status" value="1"/>
</dbReference>
<feature type="domain" description="HAMP" evidence="13">
    <location>
        <begin position="240"/>
        <end position="295"/>
    </location>
</feature>
<organism evidence="14 15">
    <name type="scientific">Sphingomonas edaphi</name>
    <dbReference type="NCBI Taxonomy" id="2315689"/>
    <lineage>
        <taxon>Bacteria</taxon>
        <taxon>Pseudomonadati</taxon>
        <taxon>Pseudomonadota</taxon>
        <taxon>Alphaproteobacteria</taxon>
        <taxon>Sphingomonadales</taxon>
        <taxon>Sphingomonadaceae</taxon>
        <taxon>Sphingomonas</taxon>
    </lineage>
</organism>
<dbReference type="OrthoDB" id="9805942at2"/>
<evidence type="ECO:0000256" key="11">
    <source>
        <dbReference type="SAM" id="Phobius"/>
    </source>
</evidence>
<dbReference type="SMART" id="SM00388">
    <property type="entry name" value="HisKA"/>
    <property type="match status" value="1"/>
</dbReference>
<name>A0A418Q0Y8_9SPHN</name>
<dbReference type="EC" id="2.7.13.3" evidence="3"/>
<dbReference type="InterPro" id="IPR004358">
    <property type="entry name" value="Sig_transdc_His_kin-like_C"/>
</dbReference>
<keyword evidence="9" id="KW-0902">Two-component regulatory system</keyword>
<evidence type="ECO:0000256" key="3">
    <source>
        <dbReference type="ARBA" id="ARBA00012438"/>
    </source>
</evidence>
<keyword evidence="6 11" id="KW-0812">Transmembrane</keyword>
<dbReference type="PRINTS" id="PR00344">
    <property type="entry name" value="BCTRLSENSOR"/>
</dbReference>
<comment type="caution">
    <text evidence="14">The sequence shown here is derived from an EMBL/GenBank/DDBJ whole genome shotgun (WGS) entry which is preliminary data.</text>
</comment>
<dbReference type="SMART" id="SM00304">
    <property type="entry name" value="HAMP"/>
    <property type="match status" value="1"/>
</dbReference>
<dbReference type="InterPro" id="IPR036890">
    <property type="entry name" value="HATPase_C_sf"/>
</dbReference>
<keyword evidence="10 11" id="KW-0472">Membrane</keyword>
<dbReference type="InterPro" id="IPR003660">
    <property type="entry name" value="HAMP_dom"/>
</dbReference>
<evidence type="ECO:0000256" key="2">
    <source>
        <dbReference type="ARBA" id="ARBA00004370"/>
    </source>
</evidence>
<feature type="transmembrane region" description="Helical" evidence="11">
    <location>
        <begin position="25"/>
        <end position="47"/>
    </location>
</feature>
<dbReference type="Pfam" id="PF13756">
    <property type="entry name" value="Stimulus_sens_1"/>
    <property type="match status" value="1"/>
</dbReference>
<evidence type="ECO:0000256" key="7">
    <source>
        <dbReference type="ARBA" id="ARBA00022777"/>
    </source>
</evidence>
<comment type="catalytic activity">
    <reaction evidence="1">
        <text>ATP + protein L-histidine = ADP + protein N-phospho-L-histidine.</text>
        <dbReference type="EC" id="2.7.13.3"/>
    </reaction>
</comment>
<dbReference type="InterPro" id="IPR050428">
    <property type="entry name" value="TCS_sensor_his_kinase"/>
</dbReference>
<dbReference type="SMART" id="SM00387">
    <property type="entry name" value="HATPase_c"/>
    <property type="match status" value="1"/>
</dbReference>
<proteinExistence type="predicted"/>
<evidence type="ECO:0000256" key="5">
    <source>
        <dbReference type="ARBA" id="ARBA00022679"/>
    </source>
</evidence>
<dbReference type="InterPro" id="IPR003661">
    <property type="entry name" value="HisK_dim/P_dom"/>
</dbReference>
<evidence type="ECO:0000313" key="15">
    <source>
        <dbReference type="Proteomes" id="UP000285023"/>
    </source>
</evidence>
<dbReference type="Pfam" id="PF00512">
    <property type="entry name" value="HisKA"/>
    <property type="match status" value="1"/>
</dbReference>
<dbReference type="InterPro" id="IPR003594">
    <property type="entry name" value="HATPase_dom"/>
</dbReference>
<evidence type="ECO:0000259" key="12">
    <source>
        <dbReference type="PROSITE" id="PS50109"/>
    </source>
</evidence>
<dbReference type="SUPFAM" id="SSF47384">
    <property type="entry name" value="Homodimeric domain of signal transducing histidine kinase"/>
    <property type="match status" value="1"/>
</dbReference>
<sequence>MASDINSERNSEEDLVLAWSGRWTLAHRILAVNVLTLALVGLAFLYLDSYRNRLEKERVQKVAAQAEMAATALSTVAPDRHDELLARLSKQNKTRIRIYGSDGSLKLDSWQLVGPTYRLRDPAMQRWNKDVARALDRGFNAIVGEKNDEDFVEPAVDRANAWEEVAAAMRTGAIQTEIRLAPELTPVFSAAAPVGDGTTLLVTDNDRSFTRTVRKQRRSLLVALAVVTGLSVLLSLFLARTIVQPLRRIAFAAHRVRLGRAREVRVPRLPSRRDEIGLLARSVSDMSQSLRHRIDNIEAFAADVTHELKNPLASLRSAVDSLDRIDDPALKRQLIDVIRQDVLRLDRLIGDIGEAARTDAELARARFEPVDLGELIGNLVSSWETRRETGNVRIAFARPRRASAIVMGEPGRLARAIDNLIDNAISFSPPSGLVEIAATHVGDEIRIRIDDEGPGVPPESREAIFNRFHSVRPGAENFGRHSGLGLAIARAIVEGHDGEIDVADRDDAPSGARFTISLKAADRA</sequence>
<evidence type="ECO:0000256" key="9">
    <source>
        <dbReference type="ARBA" id="ARBA00023012"/>
    </source>
</evidence>
<dbReference type="Gene3D" id="3.30.565.10">
    <property type="entry name" value="Histidine kinase-like ATPase, C-terminal domain"/>
    <property type="match status" value="1"/>
</dbReference>
<accession>A0A418Q0Y8</accession>
<evidence type="ECO:0000256" key="6">
    <source>
        <dbReference type="ARBA" id="ARBA00022692"/>
    </source>
</evidence>
<dbReference type="Gene3D" id="6.10.340.10">
    <property type="match status" value="1"/>
</dbReference>
<dbReference type="Pfam" id="PF02518">
    <property type="entry name" value="HATPase_c"/>
    <property type="match status" value="1"/>
</dbReference>
<dbReference type="EMBL" id="QXTF01000001">
    <property type="protein sequence ID" value="RIX31722.1"/>
    <property type="molecule type" value="Genomic_DNA"/>
</dbReference>
<dbReference type="InterPro" id="IPR025919">
    <property type="entry name" value="Stimulus_sens_dom"/>
</dbReference>
<dbReference type="GO" id="GO:0005886">
    <property type="term" value="C:plasma membrane"/>
    <property type="evidence" value="ECO:0007669"/>
    <property type="project" value="TreeGrafter"/>
</dbReference>
<gene>
    <name evidence="14" type="ORF">D3M59_01580</name>
</gene>
<comment type="subcellular location">
    <subcellularLocation>
        <location evidence="2">Membrane</location>
    </subcellularLocation>
</comment>
<dbReference type="RefSeq" id="WP_119530958.1">
    <property type="nucleotide sequence ID" value="NZ_QXTF01000001.1"/>
</dbReference>
<feature type="transmembrane region" description="Helical" evidence="11">
    <location>
        <begin position="220"/>
        <end position="239"/>
    </location>
</feature>
<keyword evidence="5" id="KW-0808">Transferase</keyword>
<dbReference type="Gene3D" id="1.10.287.130">
    <property type="match status" value="1"/>
</dbReference>
<reference evidence="14 15" key="1">
    <citation type="submission" date="2018-09" db="EMBL/GenBank/DDBJ databases">
        <title>Sphingomonas sp. DAC4.</title>
        <authorList>
            <person name="Seo T."/>
        </authorList>
    </citation>
    <scope>NUCLEOTIDE SEQUENCE [LARGE SCALE GENOMIC DNA]</scope>
    <source>
        <strain evidence="14 15">DAC4</strain>
    </source>
</reference>
<dbReference type="PANTHER" id="PTHR45436:SF5">
    <property type="entry name" value="SENSOR HISTIDINE KINASE TRCS"/>
    <property type="match status" value="1"/>
</dbReference>
<dbReference type="Proteomes" id="UP000285023">
    <property type="component" value="Unassembled WGS sequence"/>
</dbReference>
<keyword evidence="4" id="KW-0597">Phosphoprotein</keyword>
<dbReference type="AlphaFoldDB" id="A0A418Q0Y8"/>
<dbReference type="CDD" id="cd00082">
    <property type="entry name" value="HisKA"/>
    <property type="match status" value="1"/>
</dbReference>